<evidence type="ECO:0000256" key="2">
    <source>
        <dbReference type="SAM" id="SignalP"/>
    </source>
</evidence>
<reference evidence="3" key="1">
    <citation type="journal article" date="2020" name="mSystems">
        <title>Genome- and Community-Level Interaction Insights into Carbon Utilization and Element Cycling Functions of Hydrothermarchaeota in Hydrothermal Sediment.</title>
        <authorList>
            <person name="Zhou Z."/>
            <person name="Liu Y."/>
            <person name="Xu W."/>
            <person name="Pan J."/>
            <person name="Luo Z.H."/>
            <person name="Li M."/>
        </authorList>
    </citation>
    <scope>NUCLEOTIDE SEQUENCE [LARGE SCALE GENOMIC DNA]</scope>
    <source>
        <strain evidence="3">HyVt-443</strain>
    </source>
</reference>
<feature type="compositionally biased region" description="Low complexity" evidence="1">
    <location>
        <begin position="63"/>
        <end position="83"/>
    </location>
</feature>
<keyword evidence="2" id="KW-0732">Signal</keyword>
<sequence>MNIPKRTILALVISTASLGAFAQQHQVPAATGTAPAPAQGPMMGGGRPGMPMMQGGQGGMPMMGGPQRGMPMMQQGQGMPMMQGGQGGMPMMQGKGGGMQMMQQMQAHRKLMEQRLENIQKLLEELVALQKQGAR</sequence>
<organism evidence="3">
    <name type="scientific">Sedimenticola thiotaurini</name>
    <dbReference type="NCBI Taxonomy" id="1543721"/>
    <lineage>
        <taxon>Bacteria</taxon>
        <taxon>Pseudomonadati</taxon>
        <taxon>Pseudomonadota</taxon>
        <taxon>Gammaproteobacteria</taxon>
        <taxon>Chromatiales</taxon>
        <taxon>Sedimenticolaceae</taxon>
        <taxon>Sedimenticola</taxon>
    </lineage>
</organism>
<feature type="chain" id="PRO_5033033815" description="DUF4175 domain-containing protein" evidence="2">
    <location>
        <begin position="23"/>
        <end position="135"/>
    </location>
</feature>
<evidence type="ECO:0000256" key="1">
    <source>
        <dbReference type="SAM" id="MobiDB-lite"/>
    </source>
</evidence>
<accession>A0A831W4L4</accession>
<comment type="caution">
    <text evidence="3">The sequence shown here is derived from an EMBL/GenBank/DDBJ whole genome shotgun (WGS) entry which is preliminary data.</text>
</comment>
<proteinExistence type="predicted"/>
<protein>
    <recommendedName>
        <fullName evidence="4">DUF4175 domain-containing protein</fullName>
    </recommendedName>
</protein>
<dbReference type="Proteomes" id="UP000886251">
    <property type="component" value="Unassembled WGS sequence"/>
</dbReference>
<feature type="compositionally biased region" description="Gly residues" evidence="1">
    <location>
        <begin position="84"/>
        <end position="99"/>
    </location>
</feature>
<evidence type="ECO:0000313" key="3">
    <source>
        <dbReference type="EMBL" id="HEB97699.1"/>
    </source>
</evidence>
<name>A0A831W4L4_9GAMM</name>
<feature type="signal peptide" evidence="2">
    <location>
        <begin position="1"/>
        <end position="22"/>
    </location>
</feature>
<gene>
    <name evidence="3" type="ORF">ENI96_14850</name>
</gene>
<feature type="compositionally biased region" description="Low complexity" evidence="1">
    <location>
        <begin position="30"/>
        <end position="41"/>
    </location>
</feature>
<dbReference type="AlphaFoldDB" id="A0A831W4L4"/>
<dbReference type="EMBL" id="DRKP01000188">
    <property type="protein sequence ID" value="HEB97699.1"/>
    <property type="molecule type" value="Genomic_DNA"/>
</dbReference>
<feature type="region of interest" description="Disordered" evidence="1">
    <location>
        <begin position="30"/>
        <end position="105"/>
    </location>
</feature>
<evidence type="ECO:0008006" key="4">
    <source>
        <dbReference type="Google" id="ProtNLM"/>
    </source>
</evidence>